<evidence type="ECO:0000313" key="11">
    <source>
        <dbReference type="EMBL" id="UQX87143.1"/>
    </source>
</evidence>
<keyword evidence="12" id="KW-1185">Reference proteome</keyword>
<comment type="subcellular location">
    <subcellularLocation>
        <location evidence="1">Cell membrane</location>
        <topology evidence="1">Multi-pass membrane protein</topology>
    </subcellularLocation>
</comment>
<accession>A0ABY4QUN9</accession>
<evidence type="ECO:0000256" key="2">
    <source>
        <dbReference type="ARBA" id="ARBA00022448"/>
    </source>
</evidence>
<dbReference type="InterPro" id="IPR052157">
    <property type="entry name" value="BCAA_transport_permease"/>
</dbReference>
<sequence>MTDFLNYLILGLTRGSMYALIALGYTLVYGVLQLINFAHSEVFMSGAFGSYIVIHAVVGDGKSLPWWGVPFVFILGLGSGAITGAVIAWSLERVAYRPLRRRGAPKLAFLISAIGMSFFLSQLAGKMFNRFTNNQFPPYFQQNREILSIGGASLTVIQATLIVTAVVMMIFLDRLVSGTKLGRSIRGVAEDAPTAALMGINIDKTISRTFIIGGALGGAAGFLFGTAFAFSNIMGFLPGVKAFAAAVLGGIGNIRGAMIGGLLLGVVENLVPTAPWNGHAWIGIGWTDVVAFVVLVLVLVVRPSGILGERLGRAA</sequence>
<reference evidence="11" key="2">
    <citation type="submission" date="2022-05" db="EMBL/GenBank/DDBJ databases">
        <authorList>
            <person name="Kim J.-S."/>
            <person name="Lee K."/>
            <person name="Suh M."/>
            <person name="Eom M."/>
            <person name="Kim J.-S."/>
            <person name="Kim D.-S."/>
            <person name="Ko S.-H."/>
            <person name="Shin Y."/>
            <person name="Lee J.-S."/>
        </authorList>
    </citation>
    <scope>NUCLEOTIDE SEQUENCE</scope>
    <source>
        <strain evidence="11">N237</strain>
    </source>
</reference>
<feature type="transmembrane region" description="Helical" evidence="10">
    <location>
        <begin position="242"/>
        <end position="267"/>
    </location>
</feature>
<name>A0ABY4QUN9_9ACTN</name>
<dbReference type="Proteomes" id="UP001056336">
    <property type="component" value="Chromosome"/>
</dbReference>
<keyword evidence="2" id="KW-0813">Transport</keyword>
<gene>
    <name evidence="11" type="ORF">M6D93_12625</name>
</gene>
<comment type="similarity">
    <text evidence="9">Belongs to the binding-protein-dependent transport system permease family. LivHM subfamily.</text>
</comment>
<keyword evidence="4" id="KW-0997">Cell inner membrane</keyword>
<evidence type="ECO:0000256" key="7">
    <source>
        <dbReference type="ARBA" id="ARBA00022989"/>
    </source>
</evidence>
<keyword evidence="6" id="KW-0029">Amino-acid transport</keyword>
<dbReference type="CDD" id="cd06582">
    <property type="entry name" value="TM_PBP1_LivH_like"/>
    <property type="match status" value="1"/>
</dbReference>
<evidence type="ECO:0000256" key="4">
    <source>
        <dbReference type="ARBA" id="ARBA00022519"/>
    </source>
</evidence>
<keyword evidence="7 10" id="KW-1133">Transmembrane helix</keyword>
<dbReference type="PANTHER" id="PTHR11795:SF371">
    <property type="entry name" value="HIGH-AFFINITY BRANCHED-CHAIN AMINO ACID TRANSPORT SYSTEM PERMEASE PROTEIN LIVH"/>
    <property type="match status" value="1"/>
</dbReference>
<evidence type="ECO:0000313" key="12">
    <source>
        <dbReference type="Proteomes" id="UP001056336"/>
    </source>
</evidence>
<feature type="transmembrane region" description="Helical" evidence="10">
    <location>
        <begin position="34"/>
        <end position="54"/>
    </location>
</feature>
<feature type="transmembrane region" description="Helical" evidence="10">
    <location>
        <begin position="107"/>
        <end position="125"/>
    </location>
</feature>
<keyword evidence="3" id="KW-1003">Cell membrane</keyword>
<feature type="transmembrane region" description="Helical" evidence="10">
    <location>
        <begin position="210"/>
        <end position="230"/>
    </location>
</feature>
<dbReference type="RefSeq" id="WP_249769595.1">
    <property type="nucleotide sequence ID" value="NZ_CP097332.1"/>
</dbReference>
<feature type="transmembrane region" description="Helical" evidence="10">
    <location>
        <begin position="66"/>
        <end position="87"/>
    </location>
</feature>
<evidence type="ECO:0000256" key="1">
    <source>
        <dbReference type="ARBA" id="ARBA00004651"/>
    </source>
</evidence>
<dbReference type="Pfam" id="PF02653">
    <property type="entry name" value="BPD_transp_2"/>
    <property type="match status" value="1"/>
</dbReference>
<reference evidence="11" key="1">
    <citation type="journal article" date="2018" name="Int. J. Syst. Evol. Microbiol.">
        <title>Jatrophihabitans telluris sp. nov., isolated from sediment soil of lava forest wetlands and the emended description of the genus Jatrophihabitans.</title>
        <authorList>
            <person name="Lee K.C."/>
            <person name="Suh M.K."/>
            <person name="Eom M.K."/>
            <person name="Kim K.K."/>
            <person name="Kim J.S."/>
            <person name="Kim D.S."/>
            <person name="Ko S.H."/>
            <person name="Shin Y.K."/>
            <person name="Lee J.S."/>
        </authorList>
    </citation>
    <scope>NUCLEOTIDE SEQUENCE</scope>
    <source>
        <strain evidence="11">N237</strain>
    </source>
</reference>
<organism evidence="11 12">
    <name type="scientific">Jatrophihabitans telluris</name>
    <dbReference type="NCBI Taxonomy" id="2038343"/>
    <lineage>
        <taxon>Bacteria</taxon>
        <taxon>Bacillati</taxon>
        <taxon>Actinomycetota</taxon>
        <taxon>Actinomycetes</taxon>
        <taxon>Jatrophihabitantales</taxon>
        <taxon>Jatrophihabitantaceae</taxon>
        <taxon>Jatrophihabitans</taxon>
    </lineage>
</organism>
<evidence type="ECO:0000256" key="3">
    <source>
        <dbReference type="ARBA" id="ARBA00022475"/>
    </source>
</evidence>
<protein>
    <submittedName>
        <fullName evidence="11">Branched-chain amino acid ABC transporter permease</fullName>
    </submittedName>
</protein>
<feature type="transmembrane region" description="Helical" evidence="10">
    <location>
        <begin position="7"/>
        <end position="28"/>
    </location>
</feature>
<dbReference type="EMBL" id="CP097332">
    <property type="protein sequence ID" value="UQX87143.1"/>
    <property type="molecule type" value="Genomic_DNA"/>
</dbReference>
<dbReference type="PANTHER" id="PTHR11795">
    <property type="entry name" value="BRANCHED-CHAIN AMINO ACID TRANSPORT SYSTEM PERMEASE PROTEIN LIVH"/>
    <property type="match status" value="1"/>
</dbReference>
<evidence type="ECO:0000256" key="8">
    <source>
        <dbReference type="ARBA" id="ARBA00023136"/>
    </source>
</evidence>
<keyword evidence="5 10" id="KW-0812">Transmembrane</keyword>
<keyword evidence="8 10" id="KW-0472">Membrane</keyword>
<feature type="transmembrane region" description="Helical" evidence="10">
    <location>
        <begin position="146"/>
        <end position="172"/>
    </location>
</feature>
<dbReference type="InterPro" id="IPR001851">
    <property type="entry name" value="ABC_transp_permease"/>
</dbReference>
<evidence type="ECO:0000256" key="10">
    <source>
        <dbReference type="SAM" id="Phobius"/>
    </source>
</evidence>
<evidence type="ECO:0000256" key="6">
    <source>
        <dbReference type="ARBA" id="ARBA00022970"/>
    </source>
</evidence>
<feature type="transmembrane region" description="Helical" evidence="10">
    <location>
        <begin position="279"/>
        <end position="301"/>
    </location>
</feature>
<proteinExistence type="inferred from homology"/>
<evidence type="ECO:0000256" key="5">
    <source>
        <dbReference type="ARBA" id="ARBA00022692"/>
    </source>
</evidence>
<evidence type="ECO:0000256" key="9">
    <source>
        <dbReference type="ARBA" id="ARBA00037998"/>
    </source>
</evidence>